<evidence type="ECO:0000313" key="1">
    <source>
        <dbReference type="EMBL" id="WLG82825.1"/>
    </source>
</evidence>
<protein>
    <submittedName>
        <fullName evidence="1">Uncharacterized protein</fullName>
    </submittedName>
</protein>
<evidence type="ECO:0000313" key="2">
    <source>
        <dbReference type="Proteomes" id="UP001239418"/>
    </source>
</evidence>
<dbReference type="Proteomes" id="UP001239418">
    <property type="component" value="Chromosome"/>
</dbReference>
<dbReference type="EMBL" id="CP117454">
    <property type="protein sequence ID" value="WLG82825.1"/>
    <property type="molecule type" value="Genomic_DNA"/>
</dbReference>
<gene>
    <name evidence="1" type="ORF">PSH97_17030</name>
</gene>
<dbReference type="RefSeq" id="WP_305445928.1">
    <property type="nucleotide sequence ID" value="NZ_CP117454.1"/>
</dbReference>
<keyword evidence="2" id="KW-1185">Reference proteome</keyword>
<accession>A0ABY9ERF9</accession>
<reference evidence="1 2" key="1">
    <citation type="submission" date="2023-02" db="EMBL/GenBank/DDBJ databases">
        <title>Evolution of Hrp T3SS in non-pathogenic Pseudomonas fluorescens.</title>
        <authorList>
            <person name="Liao K."/>
            <person name="Wei H."/>
            <person name="Gu Y."/>
        </authorList>
    </citation>
    <scope>NUCLEOTIDE SEQUENCE [LARGE SCALE GENOMIC DNA]</scope>
    <source>
        <strain evidence="1 2">FP1935</strain>
    </source>
</reference>
<organism evidence="1 2">
    <name type="scientific">Pseudomonas cucumis</name>
    <dbReference type="NCBI Taxonomy" id="2954082"/>
    <lineage>
        <taxon>Bacteria</taxon>
        <taxon>Pseudomonadati</taxon>
        <taxon>Pseudomonadota</taxon>
        <taxon>Gammaproteobacteria</taxon>
        <taxon>Pseudomonadales</taxon>
        <taxon>Pseudomonadaceae</taxon>
        <taxon>Pseudomonas</taxon>
    </lineage>
</organism>
<sequence>MNDDRKKAALDAWYRLLREPEAGMDCEEHYDKLLTAADEMEGAGLINNAEWRELVRDARGAFSAVNEGVSDGTVSR</sequence>
<proteinExistence type="predicted"/>
<name>A0ABY9ERF9_9PSED</name>